<evidence type="ECO:0000313" key="15">
    <source>
        <dbReference type="EMBL" id="KAJ3567328.1"/>
    </source>
</evidence>
<evidence type="ECO:0000256" key="11">
    <source>
        <dbReference type="ARBA" id="ARBA00032555"/>
    </source>
</evidence>
<dbReference type="PANTHER" id="PTHR23516:SF1">
    <property type="entry name" value="MOLYBDATE-ANION TRANSPORTER"/>
    <property type="match status" value="1"/>
</dbReference>
<feature type="chain" id="PRO_5040759541" description="Molybdate-anion transporter" evidence="14">
    <location>
        <begin position="24"/>
        <end position="435"/>
    </location>
</feature>
<feature type="transmembrane region" description="Helical" evidence="13">
    <location>
        <begin position="126"/>
        <end position="145"/>
    </location>
</feature>
<dbReference type="PANTHER" id="PTHR23516">
    <property type="entry name" value="SAM (S-ADENOSYL METHIONINE) TRANSPORTER"/>
    <property type="match status" value="1"/>
</dbReference>
<feature type="transmembrane region" description="Helical" evidence="13">
    <location>
        <begin position="94"/>
        <end position="119"/>
    </location>
</feature>
<accession>A0A9W8NC67</accession>
<evidence type="ECO:0000256" key="13">
    <source>
        <dbReference type="SAM" id="Phobius"/>
    </source>
</evidence>
<feature type="transmembrane region" description="Helical" evidence="13">
    <location>
        <begin position="293"/>
        <end position="315"/>
    </location>
</feature>
<dbReference type="AlphaFoldDB" id="A0A9W8NC67"/>
<dbReference type="EMBL" id="JANPWZ010001252">
    <property type="protein sequence ID" value="KAJ3567328.1"/>
    <property type="molecule type" value="Genomic_DNA"/>
</dbReference>
<proteinExistence type="predicted"/>
<feature type="transmembrane region" description="Helical" evidence="13">
    <location>
        <begin position="252"/>
        <end position="273"/>
    </location>
</feature>
<evidence type="ECO:0000256" key="6">
    <source>
        <dbReference type="ARBA" id="ARBA00022692"/>
    </source>
</evidence>
<evidence type="ECO:0000256" key="9">
    <source>
        <dbReference type="ARBA" id="ARBA00023136"/>
    </source>
</evidence>
<keyword evidence="14" id="KW-0732">Signal</keyword>
<keyword evidence="16" id="KW-1185">Reference proteome</keyword>
<dbReference type="SUPFAM" id="SSF103473">
    <property type="entry name" value="MFS general substrate transporter"/>
    <property type="match status" value="1"/>
</dbReference>
<keyword evidence="7 13" id="KW-1133">Transmembrane helix</keyword>
<feature type="transmembrane region" description="Helical" evidence="13">
    <location>
        <begin position="151"/>
        <end position="174"/>
    </location>
</feature>
<evidence type="ECO:0000256" key="8">
    <source>
        <dbReference type="ARBA" id="ARBA00023065"/>
    </source>
</evidence>
<dbReference type="GO" id="GO:0005886">
    <property type="term" value="C:plasma membrane"/>
    <property type="evidence" value="ECO:0007669"/>
    <property type="project" value="UniProtKB-SubCell"/>
</dbReference>
<organism evidence="15 16">
    <name type="scientific">Xylaria arbuscula</name>
    <dbReference type="NCBI Taxonomy" id="114810"/>
    <lineage>
        <taxon>Eukaryota</taxon>
        <taxon>Fungi</taxon>
        <taxon>Dikarya</taxon>
        <taxon>Ascomycota</taxon>
        <taxon>Pezizomycotina</taxon>
        <taxon>Sordariomycetes</taxon>
        <taxon>Xylariomycetidae</taxon>
        <taxon>Xylariales</taxon>
        <taxon>Xylariaceae</taxon>
        <taxon>Xylaria</taxon>
    </lineage>
</organism>
<feature type="transmembrane region" description="Helical" evidence="13">
    <location>
        <begin position="382"/>
        <end position="402"/>
    </location>
</feature>
<feature type="region of interest" description="Disordered" evidence="12">
    <location>
        <begin position="31"/>
        <end position="54"/>
    </location>
</feature>
<keyword evidence="8" id="KW-0406">Ion transport</keyword>
<evidence type="ECO:0000256" key="2">
    <source>
        <dbReference type="ARBA" id="ARBA00004651"/>
    </source>
</evidence>
<keyword evidence="4" id="KW-0813">Transport</keyword>
<evidence type="ECO:0000256" key="1">
    <source>
        <dbReference type="ARBA" id="ARBA00003019"/>
    </source>
</evidence>
<feature type="signal peptide" evidence="14">
    <location>
        <begin position="1"/>
        <end position="23"/>
    </location>
</feature>
<dbReference type="InterPro" id="IPR008509">
    <property type="entry name" value="MOT2/MFSD5"/>
</dbReference>
<evidence type="ECO:0000313" key="16">
    <source>
        <dbReference type="Proteomes" id="UP001148614"/>
    </source>
</evidence>
<evidence type="ECO:0000256" key="5">
    <source>
        <dbReference type="ARBA" id="ARBA00022475"/>
    </source>
</evidence>
<comment type="subcellular location">
    <subcellularLocation>
        <location evidence="2">Cell membrane</location>
        <topology evidence="2">Multi-pass membrane protein</topology>
    </subcellularLocation>
</comment>
<feature type="transmembrane region" description="Helical" evidence="13">
    <location>
        <begin position="348"/>
        <end position="370"/>
    </location>
</feature>
<comment type="function">
    <text evidence="1">Mediates high-affinity intracellular uptake of the rare oligo-element molybdenum.</text>
</comment>
<dbReference type="Gene3D" id="1.20.1250.20">
    <property type="entry name" value="MFS general substrate transporter like domains"/>
    <property type="match status" value="1"/>
</dbReference>
<keyword evidence="6 13" id="KW-0812">Transmembrane</keyword>
<feature type="transmembrane region" description="Helical" evidence="13">
    <location>
        <begin position="408"/>
        <end position="431"/>
    </location>
</feature>
<comment type="caution">
    <text evidence="15">The sequence shown here is derived from an EMBL/GenBank/DDBJ whole genome shotgun (WGS) entry which is preliminary data.</text>
</comment>
<dbReference type="GO" id="GO:0015098">
    <property type="term" value="F:molybdate ion transmembrane transporter activity"/>
    <property type="evidence" value="ECO:0007669"/>
    <property type="project" value="InterPro"/>
</dbReference>
<evidence type="ECO:0000256" key="10">
    <source>
        <dbReference type="ARBA" id="ARBA00030646"/>
    </source>
</evidence>
<keyword evidence="9 13" id="KW-0472">Membrane</keyword>
<dbReference type="GO" id="GO:0006811">
    <property type="term" value="P:monoatomic ion transport"/>
    <property type="evidence" value="ECO:0007669"/>
    <property type="project" value="UniProtKB-KW"/>
</dbReference>
<evidence type="ECO:0000256" key="12">
    <source>
        <dbReference type="SAM" id="MobiDB-lite"/>
    </source>
</evidence>
<evidence type="ECO:0000256" key="3">
    <source>
        <dbReference type="ARBA" id="ARBA00021242"/>
    </source>
</evidence>
<reference evidence="15" key="1">
    <citation type="submission" date="2022-07" db="EMBL/GenBank/DDBJ databases">
        <title>Genome Sequence of Xylaria arbuscula.</title>
        <authorList>
            <person name="Buettner E."/>
        </authorList>
    </citation>
    <scope>NUCLEOTIDE SEQUENCE</scope>
    <source>
        <strain evidence="15">VT107</strain>
    </source>
</reference>
<protein>
    <recommendedName>
        <fullName evidence="3">Molybdate-anion transporter</fullName>
    </recommendedName>
    <alternativeName>
        <fullName evidence="10">Major facilitator superfamily domain-containing protein 5</fullName>
    </alternativeName>
    <alternativeName>
        <fullName evidence="11">Molybdate transporter 2 homolog</fullName>
    </alternativeName>
</protein>
<evidence type="ECO:0000256" key="7">
    <source>
        <dbReference type="ARBA" id="ARBA00022989"/>
    </source>
</evidence>
<name>A0A9W8NC67_9PEZI</name>
<dbReference type="VEuPathDB" id="FungiDB:F4678DRAFT_163584"/>
<gene>
    <name evidence="15" type="ORF">NPX13_g6805</name>
</gene>
<dbReference type="Proteomes" id="UP001148614">
    <property type="component" value="Unassembled WGS sequence"/>
</dbReference>
<evidence type="ECO:0000256" key="14">
    <source>
        <dbReference type="SAM" id="SignalP"/>
    </source>
</evidence>
<evidence type="ECO:0000256" key="4">
    <source>
        <dbReference type="ARBA" id="ARBA00022448"/>
    </source>
</evidence>
<dbReference type="InterPro" id="IPR036259">
    <property type="entry name" value="MFS_trans_sf"/>
</dbReference>
<keyword evidence="5" id="KW-1003">Cell membrane</keyword>
<sequence>MGSYYYQTCFGGIAALCLALLSSQPTRKQQVEQLQQQQEQEQEQKQKQNGAKAAHEEEHPEANWYKAYALAVAADWLQGSHLVSLYRDEHGLEAGVVLSLYMTDFIATALSAYFIGFLADKYGRKLYCMVYCVSYALSCFLTVVPVTPLLFLGRVLGGVSTSILFSVFESWMVANFRKNKLEEKACDLSRTFAATAVVNSLVAILMGFLGEVLVWVTGTRKTPFLSENFGTSSSAESTPRQSLRSILKAPSILVLALASTIFDSAMNLFVFYWGPALNSLHASTSTAAGELPYGTINAGLMAASMVGALAFNIIINKRIITYPQLSAGALLVAGLCFAKLAAGKTEAGAFWLFCLLEICTGVFGPCVSYLKGGLISDDSRTTVYSIMRVPFNVLAFVSLLVVKDNNNVGAVFATCSLLLVASFTTTLAATWRGIL</sequence>
<dbReference type="Pfam" id="PF05631">
    <property type="entry name" value="MFS_5"/>
    <property type="match status" value="2"/>
</dbReference>